<dbReference type="EMBL" id="JAVDYJ010000001">
    <property type="protein sequence ID" value="MDR7347277.1"/>
    <property type="molecule type" value="Genomic_DNA"/>
</dbReference>
<organism evidence="5 6">
    <name type="scientific">Enteractinococcus fodinae</name>
    <dbReference type="NCBI Taxonomy" id="684663"/>
    <lineage>
        <taxon>Bacteria</taxon>
        <taxon>Bacillati</taxon>
        <taxon>Actinomycetota</taxon>
        <taxon>Actinomycetes</taxon>
        <taxon>Micrococcales</taxon>
        <taxon>Micrococcaceae</taxon>
    </lineage>
</organism>
<dbReference type="InterPro" id="IPR036390">
    <property type="entry name" value="WH_DNA-bd_sf"/>
</dbReference>
<evidence type="ECO:0000313" key="5">
    <source>
        <dbReference type="EMBL" id="MDR7347277.1"/>
    </source>
</evidence>
<evidence type="ECO:0000313" key="6">
    <source>
        <dbReference type="Proteomes" id="UP001183794"/>
    </source>
</evidence>
<evidence type="ECO:0000256" key="2">
    <source>
        <dbReference type="ARBA" id="ARBA00023015"/>
    </source>
</evidence>
<comment type="similarity">
    <text evidence="1">Belongs to the BlaI transcriptional regulatory family.</text>
</comment>
<dbReference type="SUPFAM" id="SSF46785">
    <property type="entry name" value="Winged helix' DNA-binding domain"/>
    <property type="match status" value="1"/>
</dbReference>
<evidence type="ECO:0000256" key="1">
    <source>
        <dbReference type="ARBA" id="ARBA00011046"/>
    </source>
</evidence>
<keyword evidence="4" id="KW-0804">Transcription</keyword>
<keyword evidence="6" id="KW-1185">Reference proteome</keyword>
<dbReference type="InterPro" id="IPR005650">
    <property type="entry name" value="BlaI_family"/>
</dbReference>
<keyword evidence="3" id="KW-0238">DNA-binding</keyword>
<protein>
    <submittedName>
        <fullName evidence="5">Transcriptional regulator</fullName>
    </submittedName>
</protein>
<dbReference type="Proteomes" id="UP001183794">
    <property type="component" value="Unassembled WGS sequence"/>
</dbReference>
<gene>
    <name evidence="5" type="ORF">J2S62_001534</name>
</gene>
<name>A0ABU2B0Z8_9MICC</name>
<dbReference type="Gene3D" id="1.10.10.10">
    <property type="entry name" value="Winged helix-like DNA-binding domain superfamily/Winged helix DNA-binding domain"/>
    <property type="match status" value="1"/>
</dbReference>
<comment type="caution">
    <text evidence="5">The sequence shown here is derived from an EMBL/GenBank/DDBJ whole genome shotgun (WGS) entry which is preliminary data.</text>
</comment>
<evidence type="ECO:0000256" key="4">
    <source>
        <dbReference type="ARBA" id="ARBA00023163"/>
    </source>
</evidence>
<sequence length="109" mass="12102">MDLLWDATEPQTANEVRDTLAERQDNTPAITTVLTVLGRLHKKGFVLKDDARRPHEFSAATSREEHTAQLLNEVLGSAVDKRAVLARFIGGIDPSDARTLQHLLSSRND</sequence>
<accession>A0ABU2B0Z8</accession>
<dbReference type="InterPro" id="IPR036388">
    <property type="entry name" value="WH-like_DNA-bd_sf"/>
</dbReference>
<proteinExistence type="inferred from homology"/>
<dbReference type="Pfam" id="PF03965">
    <property type="entry name" value="Penicillinase_R"/>
    <property type="match status" value="1"/>
</dbReference>
<evidence type="ECO:0000256" key="3">
    <source>
        <dbReference type="ARBA" id="ARBA00023125"/>
    </source>
</evidence>
<keyword evidence="2" id="KW-0805">Transcription regulation</keyword>
<reference evidence="5 6" key="1">
    <citation type="submission" date="2023-07" db="EMBL/GenBank/DDBJ databases">
        <title>Sequencing the genomes of 1000 actinobacteria strains.</title>
        <authorList>
            <person name="Klenk H.-P."/>
        </authorList>
    </citation>
    <scope>NUCLEOTIDE SEQUENCE [LARGE SCALE GENOMIC DNA]</scope>
    <source>
        <strain evidence="5 6">DSM 22966</strain>
    </source>
</reference>